<evidence type="ECO:0000313" key="1">
    <source>
        <dbReference type="EMBL" id="HJC25526.1"/>
    </source>
</evidence>
<reference evidence="1" key="2">
    <citation type="submission" date="2021-04" db="EMBL/GenBank/DDBJ databases">
        <authorList>
            <person name="Gilroy R."/>
        </authorList>
    </citation>
    <scope>NUCLEOTIDE SEQUENCE</scope>
    <source>
        <strain evidence="1">USAMLcec2-132</strain>
    </source>
</reference>
<dbReference type="Gene3D" id="1.20.120.1810">
    <property type="match status" value="1"/>
</dbReference>
<protein>
    <recommendedName>
        <fullName evidence="3">RNA polymerase sigma-70 region 3 domain-containing protein</fullName>
    </recommendedName>
</protein>
<sequence>MNQEMEFAARLESLKRLAKEQGGLIQEKQVRDAFADMHFDEGQLKLVFDYLAGQKIGIGEPLSPEEYLSREEIDYLDAWLESLKRLDSLTDGEKEAVTLSAIAGDSDAKRRLTEIYLPRVVDIAKLYAGQGALLEDLIGEGNVALAMAMELLAGEQNASAAEGLIGSMIMEAMENHIAENVQEKETGEKIADKVNRVADQARELAESFGRKVTLAELADETGMSLFELKEAVDLSGDAIEDIDSRAEEQA</sequence>
<dbReference type="AlphaFoldDB" id="A0A9D2NHC9"/>
<dbReference type="Proteomes" id="UP000823891">
    <property type="component" value="Unassembled WGS sequence"/>
</dbReference>
<dbReference type="GO" id="GO:0006352">
    <property type="term" value="P:DNA-templated transcription initiation"/>
    <property type="evidence" value="ECO:0007669"/>
    <property type="project" value="InterPro"/>
</dbReference>
<dbReference type="SUPFAM" id="SSF88946">
    <property type="entry name" value="Sigma2 domain of RNA polymerase sigma factors"/>
    <property type="match status" value="1"/>
</dbReference>
<dbReference type="GO" id="GO:0003700">
    <property type="term" value="F:DNA-binding transcription factor activity"/>
    <property type="evidence" value="ECO:0007669"/>
    <property type="project" value="InterPro"/>
</dbReference>
<dbReference type="EMBL" id="DWWS01000066">
    <property type="protein sequence ID" value="HJC25526.1"/>
    <property type="molecule type" value="Genomic_DNA"/>
</dbReference>
<name>A0A9D2NHC9_9FIRM</name>
<dbReference type="SUPFAM" id="SSF88659">
    <property type="entry name" value="Sigma3 and sigma4 domains of RNA polymerase sigma factors"/>
    <property type="match status" value="1"/>
</dbReference>
<evidence type="ECO:0000313" key="2">
    <source>
        <dbReference type="Proteomes" id="UP000823891"/>
    </source>
</evidence>
<dbReference type="InterPro" id="IPR013325">
    <property type="entry name" value="RNA_pol_sigma_r2"/>
</dbReference>
<organism evidence="1 2">
    <name type="scientific">Candidatus Eisenbergiella merdavium</name>
    <dbReference type="NCBI Taxonomy" id="2838551"/>
    <lineage>
        <taxon>Bacteria</taxon>
        <taxon>Bacillati</taxon>
        <taxon>Bacillota</taxon>
        <taxon>Clostridia</taxon>
        <taxon>Lachnospirales</taxon>
        <taxon>Lachnospiraceae</taxon>
        <taxon>Eisenbergiella</taxon>
    </lineage>
</organism>
<dbReference type="InterPro" id="IPR013324">
    <property type="entry name" value="RNA_pol_sigma_r3/r4-like"/>
</dbReference>
<comment type="caution">
    <text evidence="1">The sequence shown here is derived from an EMBL/GenBank/DDBJ whole genome shotgun (WGS) entry which is preliminary data.</text>
</comment>
<gene>
    <name evidence="1" type="ORF">H9761_17820</name>
</gene>
<evidence type="ECO:0008006" key="3">
    <source>
        <dbReference type="Google" id="ProtNLM"/>
    </source>
</evidence>
<proteinExistence type="predicted"/>
<accession>A0A9D2NHC9</accession>
<reference evidence="1" key="1">
    <citation type="journal article" date="2021" name="PeerJ">
        <title>Extensive microbial diversity within the chicken gut microbiome revealed by metagenomics and culture.</title>
        <authorList>
            <person name="Gilroy R."/>
            <person name="Ravi A."/>
            <person name="Getino M."/>
            <person name="Pursley I."/>
            <person name="Horton D.L."/>
            <person name="Alikhan N.F."/>
            <person name="Baker D."/>
            <person name="Gharbi K."/>
            <person name="Hall N."/>
            <person name="Watson M."/>
            <person name="Adriaenssens E.M."/>
            <person name="Foster-Nyarko E."/>
            <person name="Jarju S."/>
            <person name="Secka A."/>
            <person name="Antonio M."/>
            <person name="Oren A."/>
            <person name="Chaudhuri R.R."/>
            <person name="La Ragione R."/>
            <person name="Hildebrand F."/>
            <person name="Pallen M.J."/>
        </authorList>
    </citation>
    <scope>NUCLEOTIDE SEQUENCE</scope>
    <source>
        <strain evidence="1">USAMLcec2-132</strain>
    </source>
</reference>